<gene>
    <name evidence="2" type="ORF">JFN93_10900</name>
</gene>
<proteinExistence type="predicted"/>
<keyword evidence="1" id="KW-0732">Signal</keyword>
<evidence type="ECO:0000313" key="3">
    <source>
        <dbReference type="Proteomes" id="UP000636888"/>
    </source>
</evidence>
<evidence type="ECO:0000313" key="2">
    <source>
        <dbReference type="EMBL" id="MBJ6725217.1"/>
    </source>
</evidence>
<reference evidence="2" key="1">
    <citation type="submission" date="2020-12" db="EMBL/GenBank/DDBJ databases">
        <title>Geomonas sp. Red875, isolated from river sediment.</title>
        <authorList>
            <person name="Xu Z."/>
            <person name="Zhang Z."/>
            <person name="Masuda Y."/>
            <person name="Itoh H."/>
            <person name="Senoo K."/>
        </authorList>
    </citation>
    <scope>NUCLEOTIDE SEQUENCE</scope>
    <source>
        <strain evidence="2">Red875</strain>
    </source>
</reference>
<organism evidence="2 3">
    <name type="scientific">Geomesophilobacter sediminis</name>
    <dbReference type="NCBI Taxonomy" id="2798584"/>
    <lineage>
        <taxon>Bacteria</taxon>
        <taxon>Pseudomonadati</taxon>
        <taxon>Thermodesulfobacteriota</taxon>
        <taxon>Desulfuromonadia</taxon>
        <taxon>Geobacterales</taxon>
        <taxon>Geobacteraceae</taxon>
        <taxon>Geomesophilobacter</taxon>
    </lineage>
</organism>
<evidence type="ECO:0008006" key="4">
    <source>
        <dbReference type="Google" id="ProtNLM"/>
    </source>
</evidence>
<dbReference type="Proteomes" id="UP000636888">
    <property type="component" value="Unassembled WGS sequence"/>
</dbReference>
<evidence type="ECO:0000256" key="1">
    <source>
        <dbReference type="SAM" id="SignalP"/>
    </source>
</evidence>
<name>A0A8J7M0H5_9BACT</name>
<dbReference type="AlphaFoldDB" id="A0A8J7M0H5"/>
<feature type="signal peptide" evidence="1">
    <location>
        <begin position="1"/>
        <end position="19"/>
    </location>
</feature>
<accession>A0A8J7M0H5</accession>
<keyword evidence="3" id="KW-1185">Reference proteome</keyword>
<dbReference type="EMBL" id="JAEMHM010000008">
    <property type="protein sequence ID" value="MBJ6725217.1"/>
    <property type="molecule type" value="Genomic_DNA"/>
</dbReference>
<feature type="chain" id="PRO_5035145510" description="Outer membrane protein beta-barrel domain-containing protein" evidence="1">
    <location>
        <begin position="20"/>
        <end position="322"/>
    </location>
</feature>
<sequence length="322" mass="35741">MRRVLGTLVVILLALPAHAGEIGLLGGYGWTDKPLEKTYAWQVQYMEGLGDHLAYSLSYVNQGHFIEHHRDGYAANLWARTNLMERRLSLGLGLGGIFYFDTINPATGPSRDYHGWGGMTSLAATWYTESRLFYQLQGYYVRGDKSFNTLSVLAGIGYQLDAPPVPGPDVRGAHQSENTTENEITLVGGETVVNIPGRGKSAAFELEYRRGIWRYLEVSAGALYEGRNDLIDRYGLTTQLWLAKRFLDDRISLGAGLGGYFAVDQRRGDSGTGRNAFVSELASISGSLQVSRHYTLRATFHRVISTYNRDSDIFLGGIGYQF</sequence>
<comment type="caution">
    <text evidence="2">The sequence shown here is derived from an EMBL/GenBank/DDBJ whole genome shotgun (WGS) entry which is preliminary data.</text>
</comment>
<dbReference type="RefSeq" id="WP_199384110.1">
    <property type="nucleotide sequence ID" value="NZ_JAEMHM010000008.1"/>
</dbReference>
<protein>
    <recommendedName>
        <fullName evidence="4">Outer membrane protein beta-barrel domain-containing protein</fullName>
    </recommendedName>
</protein>